<dbReference type="OrthoDB" id="5339202at2"/>
<reference evidence="2 3" key="1">
    <citation type="submission" date="2017-10" db="EMBL/GenBank/DDBJ databases">
        <title>Genomics of the genus Arcobacter.</title>
        <authorList>
            <person name="Perez-Cataluna A."/>
            <person name="Figueras M.J."/>
        </authorList>
    </citation>
    <scope>NUCLEOTIDE SEQUENCE [LARGE SCALE GENOMIC DNA]</scope>
    <source>
        <strain evidence="2 3">DSM 24636</strain>
    </source>
</reference>
<dbReference type="NCBIfam" id="NF000663">
    <property type="entry name" value="PRK00031.2-1"/>
    <property type="match status" value="1"/>
</dbReference>
<dbReference type="PANTHER" id="PTHR35869">
    <property type="entry name" value="OUTER-MEMBRANE LIPOPROTEIN CARRIER PROTEIN"/>
    <property type="match status" value="1"/>
</dbReference>
<gene>
    <name evidence="2" type="ORF">CRV06_00430</name>
</gene>
<sequence length="175" mass="20521">MVYRISLLLGLLIVNCFANIDFEKIKTFKANFLQTVTNEAGKKVKYEGEVYIKKSGKVLWKYESPIKKDVYVIGEEVIINEPELEQIIITTLEKNIDIVTLLKKAKKIDENLYSTKLYDTEYLLEIKDDKIEKISFKDQLSNKIEIEFSKIKNNLDFDDSIFMFTIPKNYDVIQK</sequence>
<comment type="caution">
    <text evidence="2">The sequence shown here is derived from an EMBL/GenBank/DDBJ whole genome shotgun (WGS) entry which is preliminary data.</text>
</comment>
<dbReference type="Proteomes" id="UP000290191">
    <property type="component" value="Unassembled WGS sequence"/>
</dbReference>
<accession>A0A4Q0Y2X9</accession>
<dbReference type="RefSeq" id="WP_129080890.1">
    <property type="nucleotide sequence ID" value="NZ_CP041070.1"/>
</dbReference>
<dbReference type="Pfam" id="PF03548">
    <property type="entry name" value="LolA"/>
    <property type="match status" value="1"/>
</dbReference>
<evidence type="ECO:0000313" key="2">
    <source>
        <dbReference type="EMBL" id="RXJ64457.1"/>
    </source>
</evidence>
<keyword evidence="3" id="KW-1185">Reference proteome</keyword>
<name>A0A4Q0Y2X9_9BACT</name>
<dbReference type="AlphaFoldDB" id="A0A4Q0Y2X9"/>
<dbReference type="InterPro" id="IPR029046">
    <property type="entry name" value="LolA/LolB/LppX"/>
</dbReference>
<evidence type="ECO:0000313" key="3">
    <source>
        <dbReference type="Proteomes" id="UP000290191"/>
    </source>
</evidence>
<dbReference type="Gene3D" id="2.50.20.10">
    <property type="entry name" value="Lipoprotein localisation LolA/LolB/LppX"/>
    <property type="match status" value="1"/>
</dbReference>
<dbReference type="STRING" id="877500.GCA_000935065_02648"/>
<protein>
    <submittedName>
        <fullName evidence="2">Cell envelope biogenesis protein LolA</fullName>
    </submittedName>
</protein>
<dbReference type="InterPro" id="IPR004564">
    <property type="entry name" value="OM_lipoprot_carrier_LolA-like"/>
</dbReference>
<dbReference type="SUPFAM" id="SSF89392">
    <property type="entry name" value="Prokaryotic lipoproteins and lipoprotein localization factors"/>
    <property type="match status" value="1"/>
</dbReference>
<dbReference type="EMBL" id="PDKO01000001">
    <property type="protein sequence ID" value="RXJ64457.1"/>
    <property type="molecule type" value="Genomic_DNA"/>
</dbReference>
<organism evidence="2 3">
    <name type="scientific">Halarcobacter anaerophilus</name>
    <dbReference type="NCBI Taxonomy" id="877500"/>
    <lineage>
        <taxon>Bacteria</taxon>
        <taxon>Pseudomonadati</taxon>
        <taxon>Campylobacterota</taxon>
        <taxon>Epsilonproteobacteria</taxon>
        <taxon>Campylobacterales</taxon>
        <taxon>Arcobacteraceae</taxon>
        <taxon>Halarcobacter</taxon>
    </lineage>
</organism>
<dbReference type="CDD" id="cd16325">
    <property type="entry name" value="LolA"/>
    <property type="match status" value="1"/>
</dbReference>
<proteinExistence type="predicted"/>
<evidence type="ECO:0000256" key="1">
    <source>
        <dbReference type="ARBA" id="ARBA00022729"/>
    </source>
</evidence>
<dbReference type="PANTHER" id="PTHR35869:SF1">
    <property type="entry name" value="OUTER-MEMBRANE LIPOPROTEIN CARRIER PROTEIN"/>
    <property type="match status" value="1"/>
</dbReference>
<keyword evidence="1" id="KW-0732">Signal</keyword>